<accession>A0A9P6L2T1</accession>
<keyword evidence="2" id="KW-1185">Reference proteome</keyword>
<evidence type="ECO:0008006" key="3">
    <source>
        <dbReference type="Google" id="ProtNLM"/>
    </source>
</evidence>
<sequence length="359" mass="40322">MLPPIPLEIFDFIVDHLHDDPTALKSCCLVSKSWVPRARRYLFAQVEFTSHRCPIQSWINAFPDPSNSPGHHTRSLNLYDIKSTNAAGTIAPTWVHHFSQIEELTVANFMSRNLLPVSFVQLRGLSPTLKSLHIFHVSARLSEFFDLICSFPLLENLSLHFITTWGDADRWYTPPTSPKLTGSLHLIDPSPLVTRELLAFPIGPRFSQIAVSCPVESAKLVADLISKCSDTLEYLTVGFDYPTPGLLDLSEAIKLKEMRFESVGLDVRWVITALRTAKSANLQNIMIKIGSSRSTLVKTIGETLHREWEDLDHLLDQLWTSRSIRPKVTYELRRAANGLGELVQSFLPKLASKGVINGV</sequence>
<name>A0A9P6L2T1_9AGAM</name>
<reference evidence="1" key="1">
    <citation type="journal article" date="2020" name="Nat. Commun.">
        <title>Large-scale genome sequencing of mycorrhizal fungi provides insights into the early evolution of symbiotic traits.</title>
        <authorList>
            <person name="Miyauchi S."/>
            <person name="Kiss E."/>
            <person name="Kuo A."/>
            <person name="Drula E."/>
            <person name="Kohler A."/>
            <person name="Sanchez-Garcia M."/>
            <person name="Morin E."/>
            <person name="Andreopoulos B."/>
            <person name="Barry K.W."/>
            <person name="Bonito G."/>
            <person name="Buee M."/>
            <person name="Carver A."/>
            <person name="Chen C."/>
            <person name="Cichocki N."/>
            <person name="Clum A."/>
            <person name="Culley D."/>
            <person name="Crous P.W."/>
            <person name="Fauchery L."/>
            <person name="Girlanda M."/>
            <person name="Hayes R.D."/>
            <person name="Keri Z."/>
            <person name="LaButti K."/>
            <person name="Lipzen A."/>
            <person name="Lombard V."/>
            <person name="Magnuson J."/>
            <person name="Maillard F."/>
            <person name="Murat C."/>
            <person name="Nolan M."/>
            <person name="Ohm R.A."/>
            <person name="Pangilinan J."/>
            <person name="Pereira M.F."/>
            <person name="Perotto S."/>
            <person name="Peter M."/>
            <person name="Pfister S."/>
            <person name="Riley R."/>
            <person name="Sitrit Y."/>
            <person name="Stielow J.B."/>
            <person name="Szollosi G."/>
            <person name="Zifcakova L."/>
            <person name="Stursova M."/>
            <person name="Spatafora J.W."/>
            <person name="Tedersoo L."/>
            <person name="Vaario L.M."/>
            <person name="Yamada A."/>
            <person name="Yan M."/>
            <person name="Wang P."/>
            <person name="Xu J."/>
            <person name="Bruns T."/>
            <person name="Baldrian P."/>
            <person name="Vilgalys R."/>
            <person name="Dunand C."/>
            <person name="Henrissat B."/>
            <person name="Grigoriev I.V."/>
            <person name="Hibbett D."/>
            <person name="Nagy L.G."/>
            <person name="Martin F.M."/>
        </authorList>
    </citation>
    <scope>NUCLEOTIDE SEQUENCE</scope>
    <source>
        <strain evidence="1">UH-Tt-Lm1</strain>
    </source>
</reference>
<evidence type="ECO:0000313" key="2">
    <source>
        <dbReference type="Proteomes" id="UP000736335"/>
    </source>
</evidence>
<protein>
    <recommendedName>
        <fullName evidence="3">F-box domain-containing protein</fullName>
    </recommendedName>
</protein>
<proteinExistence type="predicted"/>
<dbReference type="AlphaFoldDB" id="A0A9P6L2T1"/>
<dbReference type="OrthoDB" id="2788229at2759"/>
<dbReference type="EMBL" id="WIUZ02000015">
    <property type="protein sequence ID" value="KAF9780816.1"/>
    <property type="molecule type" value="Genomic_DNA"/>
</dbReference>
<dbReference type="Proteomes" id="UP000736335">
    <property type="component" value="Unassembled WGS sequence"/>
</dbReference>
<comment type="caution">
    <text evidence="1">The sequence shown here is derived from an EMBL/GenBank/DDBJ whole genome shotgun (WGS) entry which is preliminary data.</text>
</comment>
<evidence type="ECO:0000313" key="1">
    <source>
        <dbReference type="EMBL" id="KAF9780816.1"/>
    </source>
</evidence>
<gene>
    <name evidence="1" type="ORF">BJ322DRAFT_1112217</name>
</gene>
<reference evidence="1" key="2">
    <citation type="submission" date="2020-11" db="EMBL/GenBank/DDBJ databases">
        <authorList>
            <consortium name="DOE Joint Genome Institute"/>
            <person name="Kuo A."/>
            <person name="Miyauchi S."/>
            <person name="Kiss E."/>
            <person name="Drula E."/>
            <person name="Kohler A."/>
            <person name="Sanchez-Garcia M."/>
            <person name="Andreopoulos B."/>
            <person name="Barry K.W."/>
            <person name="Bonito G."/>
            <person name="Buee M."/>
            <person name="Carver A."/>
            <person name="Chen C."/>
            <person name="Cichocki N."/>
            <person name="Clum A."/>
            <person name="Culley D."/>
            <person name="Crous P.W."/>
            <person name="Fauchery L."/>
            <person name="Girlanda M."/>
            <person name="Hayes R."/>
            <person name="Keri Z."/>
            <person name="Labutti K."/>
            <person name="Lipzen A."/>
            <person name="Lombard V."/>
            <person name="Magnuson J."/>
            <person name="Maillard F."/>
            <person name="Morin E."/>
            <person name="Murat C."/>
            <person name="Nolan M."/>
            <person name="Ohm R."/>
            <person name="Pangilinan J."/>
            <person name="Pereira M."/>
            <person name="Perotto S."/>
            <person name="Peter M."/>
            <person name="Riley R."/>
            <person name="Sitrit Y."/>
            <person name="Stielow B."/>
            <person name="Szollosi G."/>
            <person name="Zifcakova L."/>
            <person name="Stursova M."/>
            <person name="Spatafora J.W."/>
            <person name="Tedersoo L."/>
            <person name="Vaario L.-M."/>
            <person name="Yamada A."/>
            <person name="Yan M."/>
            <person name="Wang P."/>
            <person name="Xu J."/>
            <person name="Bruns T."/>
            <person name="Baldrian P."/>
            <person name="Vilgalys R."/>
            <person name="Henrissat B."/>
            <person name="Grigoriev I.V."/>
            <person name="Hibbett D."/>
            <person name="Nagy L.G."/>
            <person name="Martin F.M."/>
        </authorList>
    </citation>
    <scope>NUCLEOTIDE SEQUENCE</scope>
    <source>
        <strain evidence="1">UH-Tt-Lm1</strain>
    </source>
</reference>
<organism evidence="1 2">
    <name type="scientific">Thelephora terrestris</name>
    <dbReference type="NCBI Taxonomy" id="56493"/>
    <lineage>
        <taxon>Eukaryota</taxon>
        <taxon>Fungi</taxon>
        <taxon>Dikarya</taxon>
        <taxon>Basidiomycota</taxon>
        <taxon>Agaricomycotina</taxon>
        <taxon>Agaricomycetes</taxon>
        <taxon>Thelephorales</taxon>
        <taxon>Thelephoraceae</taxon>
        <taxon>Thelephora</taxon>
    </lineage>
</organism>